<evidence type="ECO:0000313" key="2">
    <source>
        <dbReference type="Proteomes" id="UP000184108"/>
    </source>
</evidence>
<name>A0A1M5ESU3_9FLAO</name>
<dbReference type="EMBL" id="FQVE01000003">
    <property type="protein sequence ID" value="SHF82338.1"/>
    <property type="molecule type" value="Genomic_DNA"/>
</dbReference>
<sequence>MKLTSEFFGRKYHLSYDVINCIDDFKDNYDLAKEAILISLRRHGATSVKSPCESTIIFVYPNGKFDIEMLEQELKPHFFFSLCLVDKNQESNHLEKIHYNYDLNKSLQEMWENVKSKISQKN</sequence>
<gene>
    <name evidence="1" type="ORF">SAMN02787073_3022</name>
</gene>
<dbReference type="RefSeq" id="WP_073174350.1">
    <property type="nucleotide sequence ID" value="NZ_FQVE01000003.1"/>
</dbReference>
<dbReference type="Proteomes" id="UP000184108">
    <property type="component" value="Unassembled WGS sequence"/>
</dbReference>
<reference evidence="2" key="1">
    <citation type="submission" date="2016-11" db="EMBL/GenBank/DDBJ databases">
        <authorList>
            <person name="Varghese N."/>
            <person name="Submissions S."/>
        </authorList>
    </citation>
    <scope>NUCLEOTIDE SEQUENCE [LARGE SCALE GENOMIC DNA]</scope>
    <source>
        <strain evidence="2">YR203</strain>
    </source>
</reference>
<proteinExistence type="predicted"/>
<accession>A0A1M5ESU3</accession>
<evidence type="ECO:0000313" key="1">
    <source>
        <dbReference type="EMBL" id="SHF82338.1"/>
    </source>
</evidence>
<organism evidence="1 2">
    <name type="scientific">Chryseobacterium vrystaatense</name>
    <dbReference type="NCBI Taxonomy" id="307480"/>
    <lineage>
        <taxon>Bacteria</taxon>
        <taxon>Pseudomonadati</taxon>
        <taxon>Bacteroidota</taxon>
        <taxon>Flavobacteriia</taxon>
        <taxon>Flavobacteriales</taxon>
        <taxon>Weeksellaceae</taxon>
        <taxon>Chryseobacterium group</taxon>
        <taxon>Chryseobacterium</taxon>
    </lineage>
</organism>
<protein>
    <submittedName>
        <fullName evidence="1">Uncharacterized protein</fullName>
    </submittedName>
</protein>
<dbReference type="AlphaFoldDB" id="A0A1M5ESU3"/>